<accession>A0A5B9D9G3</accession>
<reference evidence="1 2" key="1">
    <citation type="journal article" date="2020" name="Nature">
        <title>Isolation of an archaeon at the prokaryote-eukaryote interface.</title>
        <authorList>
            <person name="Imachi H."/>
            <person name="Nobu M.K."/>
            <person name="Nakahara N."/>
            <person name="Morono Y."/>
            <person name="Ogawara M."/>
            <person name="Takaki Y."/>
            <person name="Takano Y."/>
            <person name="Uematsu K."/>
            <person name="Ikuta T."/>
            <person name="Ito M."/>
            <person name="Matsui Y."/>
            <person name="Miyazaki M."/>
            <person name="Murata K."/>
            <person name="Saito Y."/>
            <person name="Sakai S."/>
            <person name="Song C."/>
            <person name="Tasumi E."/>
            <person name="Yamanaka Y."/>
            <person name="Yamaguchi T."/>
            <person name="Kamagata Y."/>
            <person name="Tamaki H."/>
            <person name="Takai K."/>
        </authorList>
    </citation>
    <scope>NUCLEOTIDE SEQUENCE [LARGE SCALE GENOMIC DNA]</scope>
    <source>
        <strain evidence="1 2">MK-D1</strain>
    </source>
</reference>
<dbReference type="RefSeq" id="WP_147662281.1">
    <property type="nucleotide sequence ID" value="NZ_CP042905.2"/>
</dbReference>
<evidence type="ECO:0000313" key="2">
    <source>
        <dbReference type="Proteomes" id="UP000321408"/>
    </source>
</evidence>
<keyword evidence="2" id="KW-1185">Reference proteome</keyword>
<evidence type="ECO:0000313" key="1">
    <source>
        <dbReference type="EMBL" id="QEE15370.1"/>
    </source>
</evidence>
<dbReference type="GO" id="GO:0006741">
    <property type="term" value="P:NADP+ biosynthetic process"/>
    <property type="evidence" value="ECO:0007669"/>
    <property type="project" value="InterPro"/>
</dbReference>
<dbReference type="Proteomes" id="UP000321408">
    <property type="component" value="Chromosome"/>
</dbReference>
<dbReference type="InterPro" id="IPR002504">
    <property type="entry name" value="NADK"/>
</dbReference>
<dbReference type="EMBL" id="CP042905">
    <property type="protein sequence ID" value="QEE15370.1"/>
    <property type="molecule type" value="Genomic_DNA"/>
</dbReference>
<dbReference type="AlphaFoldDB" id="A0A5B9D9G3"/>
<gene>
    <name evidence="1" type="ORF">DSAG12_01195</name>
</gene>
<dbReference type="InterPro" id="IPR017438">
    <property type="entry name" value="ATP-NAD_kinase_N"/>
</dbReference>
<dbReference type="Gene3D" id="3.40.50.10330">
    <property type="entry name" value="Probable inorganic polyphosphate/atp-NAD kinase, domain 1"/>
    <property type="match status" value="1"/>
</dbReference>
<dbReference type="GO" id="GO:0003951">
    <property type="term" value="F:NAD+ kinase activity"/>
    <property type="evidence" value="ECO:0007669"/>
    <property type="project" value="InterPro"/>
</dbReference>
<dbReference type="PANTHER" id="PTHR40697:SF2">
    <property type="entry name" value="ATP-NAD KINASE-RELATED"/>
    <property type="match status" value="1"/>
</dbReference>
<reference evidence="1 2" key="2">
    <citation type="journal article" date="2024" name="Int. J. Syst. Evol. Microbiol.">
        <title>Promethearchaeum syntrophicum gen. nov., sp. nov., an anaerobic, obligately syntrophic archaeon, the first isolate of the lineage 'Asgard' archaea, and proposal of the new archaeal phylum Promethearchaeota phyl. nov. and kingdom Promethearchaeati regn. nov.</title>
        <authorList>
            <person name="Imachi H."/>
            <person name="Nobu M.K."/>
            <person name="Kato S."/>
            <person name="Takaki Y."/>
            <person name="Miyazaki M."/>
            <person name="Miyata M."/>
            <person name="Ogawara M."/>
            <person name="Saito Y."/>
            <person name="Sakai S."/>
            <person name="Tahara Y.O."/>
            <person name="Takano Y."/>
            <person name="Tasumi E."/>
            <person name="Uematsu K."/>
            <person name="Yoshimura T."/>
            <person name="Itoh T."/>
            <person name="Ohkuma M."/>
            <person name="Takai K."/>
        </authorList>
    </citation>
    <scope>NUCLEOTIDE SEQUENCE [LARGE SCALE GENOMIC DNA]</scope>
    <source>
        <strain evidence="1 2">MK-D1</strain>
    </source>
</reference>
<dbReference type="PIRSF" id="PIRSF016907">
    <property type="entry name" value="Kin_ATP-NAD"/>
    <property type="match status" value="1"/>
</dbReference>
<keyword evidence="1" id="KW-0418">Kinase</keyword>
<organism evidence="1 2">
    <name type="scientific">Promethearchaeum syntrophicum</name>
    <dbReference type="NCBI Taxonomy" id="2594042"/>
    <lineage>
        <taxon>Archaea</taxon>
        <taxon>Promethearchaeati</taxon>
        <taxon>Promethearchaeota</taxon>
        <taxon>Promethearchaeia</taxon>
        <taxon>Promethearchaeales</taxon>
        <taxon>Promethearchaeaceae</taxon>
        <taxon>Promethearchaeum</taxon>
    </lineage>
</organism>
<protein>
    <submittedName>
        <fullName evidence="1">ATP-NAD kinase family protein</fullName>
    </submittedName>
</protein>
<dbReference type="Pfam" id="PF01513">
    <property type="entry name" value="NAD_kinase"/>
    <property type="match status" value="1"/>
</dbReference>
<dbReference type="KEGG" id="psyt:DSAG12_01195"/>
<name>A0A5B9D9G3_9ARCH</name>
<dbReference type="OrthoDB" id="56451at2157"/>
<proteinExistence type="predicted"/>
<dbReference type="GeneID" id="41329190"/>
<dbReference type="InterPro" id="IPR039065">
    <property type="entry name" value="AcoX-like"/>
</dbReference>
<dbReference type="InterPro" id="IPR011386">
    <property type="entry name" value="Put_ATP-NAD_kin"/>
</dbReference>
<dbReference type="Pfam" id="PF20143">
    <property type="entry name" value="NAD_kinase_C"/>
    <property type="match status" value="1"/>
</dbReference>
<sequence>MFKIGLIVNPIAGIGGTVGLKGSDGLEILNQARERGGLIQAPKRTEEFLIELKAIIDDIKIYTLKGVMGGDIAIKEGFKTEFLMIEGIPTSTNLFETNPSFTIETAKKMKDLKMDLIIFVGGDGTARDIFESVGSEIPCLGIPSGVKINSSVFAVNPKAAAKLLIEFYNGHAHLRESEVLDIDESAFRDNRVVSKFYGYLSTPYLPTLSQPSKMASPQTLEEKNNQLRIADWIVKQMDNSGIDYYYLLGPGTTVRAIAEVLDQDKTLLGVDLFHKKKCIAMDLNEQQIIKNIENRKVKLVVTPIGAQGFVFGRGNLQLSPKILMKIGLENIIIIATKYKISSLPNGKLRIDSRDSTFDEKFTGLHRVLADFGEINIIEVK</sequence>
<dbReference type="PANTHER" id="PTHR40697">
    <property type="entry name" value="ACETOIN CATABOLISM PROTEIN X"/>
    <property type="match status" value="1"/>
</dbReference>
<keyword evidence="1" id="KW-0808">Transferase</keyword>